<name>A0A5N6E9G7_9EURO</name>
<dbReference type="AlphaFoldDB" id="A0A5N6E9G7"/>
<accession>A0A5N6E9G7</accession>
<dbReference type="EMBL" id="ML733546">
    <property type="protein sequence ID" value="KAB8214241.1"/>
    <property type="molecule type" value="Genomic_DNA"/>
</dbReference>
<proteinExistence type="predicted"/>
<evidence type="ECO:0000313" key="3">
    <source>
        <dbReference type="Proteomes" id="UP000326799"/>
    </source>
</evidence>
<feature type="transmembrane region" description="Helical" evidence="1">
    <location>
        <begin position="12"/>
        <end position="31"/>
    </location>
</feature>
<evidence type="ECO:0000313" key="2">
    <source>
        <dbReference type="EMBL" id="KAB8214241.1"/>
    </source>
</evidence>
<gene>
    <name evidence="2" type="ORF">BDV33DRAFT_38252</name>
</gene>
<keyword evidence="1" id="KW-1133">Transmembrane helix</keyword>
<keyword evidence="3" id="KW-1185">Reference proteome</keyword>
<reference evidence="2 3" key="1">
    <citation type="submission" date="2019-04" db="EMBL/GenBank/DDBJ databases">
        <title>Fungal friends and foes A comparative genomics study of 23 Aspergillus species from section Flavi.</title>
        <authorList>
            <consortium name="DOE Joint Genome Institute"/>
            <person name="Kjaerbolling I."/>
            <person name="Vesth T.C."/>
            <person name="Frisvad J.C."/>
            <person name="Nybo J.L."/>
            <person name="Theobald S."/>
            <person name="Kildgaard S."/>
            <person name="Petersen T.I."/>
            <person name="Kuo A."/>
            <person name="Sato A."/>
            <person name="Lyhne E.K."/>
            <person name="Kogle M.E."/>
            <person name="Wiebenga A."/>
            <person name="Kun R.S."/>
            <person name="Lubbers R.J."/>
            <person name="Makela M.R."/>
            <person name="Barry K."/>
            <person name="Chovatia M."/>
            <person name="Clum A."/>
            <person name="Daum C."/>
            <person name="Haridas S."/>
            <person name="He G."/>
            <person name="LaButti K."/>
            <person name="Lipzen A."/>
            <person name="Mondo S."/>
            <person name="Pangilinan J."/>
            <person name="Riley R."/>
            <person name="Salamov A."/>
            <person name="Simmons B.A."/>
            <person name="Magnuson J.K."/>
            <person name="Henrissat B."/>
            <person name="Mortensen U.H."/>
            <person name="Larsen T.O."/>
            <person name="De vries R.P."/>
            <person name="Grigoriev I.V."/>
            <person name="Machida M."/>
            <person name="Baker S.E."/>
            <person name="Andersen M.R."/>
        </authorList>
    </citation>
    <scope>NUCLEOTIDE SEQUENCE [LARGE SCALE GENOMIC DNA]</scope>
    <source>
        <strain evidence="2 3">CBS 126849</strain>
    </source>
</reference>
<keyword evidence="1" id="KW-0812">Transmembrane</keyword>
<sequence>MCRIPSFHQSWQFSLFLIPLSLFFSLFRLFLYNSNSLQLDSTSRRQEVRGQFRPAFFVLGVPVRYIQCPDSLSNVQYIHPYQHHHRRLVLVLRTRQDPWPMPICTEFSDR</sequence>
<organism evidence="2 3">
    <name type="scientific">Aspergillus novoparasiticus</name>
    <dbReference type="NCBI Taxonomy" id="986946"/>
    <lineage>
        <taxon>Eukaryota</taxon>
        <taxon>Fungi</taxon>
        <taxon>Dikarya</taxon>
        <taxon>Ascomycota</taxon>
        <taxon>Pezizomycotina</taxon>
        <taxon>Eurotiomycetes</taxon>
        <taxon>Eurotiomycetidae</taxon>
        <taxon>Eurotiales</taxon>
        <taxon>Aspergillaceae</taxon>
        <taxon>Aspergillus</taxon>
        <taxon>Aspergillus subgen. Circumdati</taxon>
    </lineage>
</organism>
<protein>
    <submittedName>
        <fullName evidence="2">Uncharacterized protein</fullName>
    </submittedName>
</protein>
<evidence type="ECO:0000256" key="1">
    <source>
        <dbReference type="SAM" id="Phobius"/>
    </source>
</evidence>
<dbReference type="Proteomes" id="UP000326799">
    <property type="component" value="Unassembled WGS sequence"/>
</dbReference>
<keyword evidence="1" id="KW-0472">Membrane</keyword>